<dbReference type="PATRIC" id="fig|688269.3.peg.237"/>
<dbReference type="Gene3D" id="3.20.20.140">
    <property type="entry name" value="Metal-dependent hydrolases"/>
    <property type="match status" value="1"/>
</dbReference>
<dbReference type="GO" id="GO:0070573">
    <property type="term" value="F:metallodipeptidase activity"/>
    <property type="evidence" value="ECO:0007669"/>
    <property type="project" value="InterPro"/>
</dbReference>
<dbReference type="Pfam" id="PF01244">
    <property type="entry name" value="Peptidase_M19"/>
    <property type="match status" value="1"/>
</dbReference>
<dbReference type="PANTHER" id="PTHR10443">
    <property type="entry name" value="MICROSOMAL DIPEPTIDASE"/>
    <property type="match status" value="1"/>
</dbReference>
<evidence type="ECO:0000313" key="2">
    <source>
        <dbReference type="Proteomes" id="UP000006804"/>
    </source>
</evidence>
<keyword evidence="2" id="KW-1185">Reference proteome</keyword>
<dbReference type="Proteomes" id="UP000006804">
    <property type="component" value="Chromosome"/>
</dbReference>
<dbReference type="SUPFAM" id="SSF51556">
    <property type="entry name" value="Metallo-dependent hydrolases"/>
    <property type="match status" value="1"/>
</dbReference>
<dbReference type="eggNOG" id="COG2355">
    <property type="taxonomic scope" value="Bacteria"/>
</dbReference>
<dbReference type="InterPro" id="IPR008257">
    <property type="entry name" value="Pept_M19"/>
</dbReference>
<gene>
    <name evidence="1" type="ORF">Theth_0230</name>
</gene>
<sequence length="332" mass="37631">MLKLPWVMKMRFFDAHSDIWYNVGMRMEKGETNVLENCHLPQLKEGKVIGVNAALWTKPDSKNPSERFIKLLGARSKELTKIGKESEDFVIVTKSEDIQKAVERGKIFLISSVEGLIGIGKNLNFLYTLYELGFRVVSLTWNEENDLAAGCGTKDENKGLTNLGKQAVKIIEELGMVLDVSHLNEKSFWDVAKISEKPFIATHSNCYSLCETPRNLKDEQIKEIAKRGGIIGISALPRIVDRENPTVEKFVEHIKYAANFVGVDHVGLGLDFSDYLEEFLNKQSHEKMSTKDLEDATKLPQIIPLLEKAGFTKKEIDRICFLNFVEFFKAVL</sequence>
<proteinExistence type="predicted"/>
<dbReference type="PANTHER" id="PTHR10443:SF12">
    <property type="entry name" value="DIPEPTIDASE"/>
    <property type="match status" value="1"/>
</dbReference>
<keyword evidence="1" id="KW-0645">Protease</keyword>
<dbReference type="PROSITE" id="PS51365">
    <property type="entry name" value="RENAL_DIPEPTIDASE_2"/>
    <property type="match status" value="1"/>
</dbReference>
<dbReference type="AlphaFoldDB" id="F7YV36"/>
<keyword evidence="1" id="KW-0378">Hydrolase</keyword>
<organism evidence="1 2">
    <name type="scientific">Pseudothermotoga thermarum DSM 5069</name>
    <dbReference type="NCBI Taxonomy" id="688269"/>
    <lineage>
        <taxon>Bacteria</taxon>
        <taxon>Thermotogati</taxon>
        <taxon>Thermotogota</taxon>
        <taxon>Thermotogae</taxon>
        <taxon>Thermotogales</taxon>
        <taxon>Thermotogaceae</taxon>
        <taxon>Pseudothermotoga</taxon>
    </lineage>
</organism>
<dbReference type="HOGENOM" id="CLU_031404_2_1_0"/>
<dbReference type="EMBL" id="CP002351">
    <property type="protein sequence ID" value="AEH50330.1"/>
    <property type="molecule type" value="Genomic_DNA"/>
</dbReference>
<dbReference type="CDD" id="cd01301">
    <property type="entry name" value="rDP_like"/>
    <property type="match status" value="1"/>
</dbReference>
<accession>F7YV36</accession>
<dbReference type="KEGG" id="tta:Theth_0230"/>
<reference evidence="1 2" key="1">
    <citation type="submission" date="2010-11" db="EMBL/GenBank/DDBJ databases">
        <title>The complete genome of Thermotoga thermarum DSM 5069.</title>
        <authorList>
            <consortium name="US DOE Joint Genome Institute (JGI-PGF)"/>
            <person name="Lucas S."/>
            <person name="Copeland A."/>
            <person name="Lapidus A."/>
            <person name="Bruce D."/>
            <person name="Goodwin L."/>
            <person name="Pitluck S."/>
            <person name="Kyrpides N."/>
            <person name="Mavromatis K."/>
            <person name="Ivanova N."/>
            <person name="Zeytun A."/>
            <person name="Brettin T."/>
            <person name="Detter J.C."/>
            <person name="Tapia R."/>
            <person name="Han C."/>
            <person name="Land M."/>
            <person name="Hauser L."/>
            <person name="Markowitz V."/>
            <person name="Cheng J.-F."/>
            <person name="Hugenholtz P."/>
            <person name="Woyke T."/>
            <person name="Wu D."/>
            <person name="Spring S."/>
            <person name="Schroeder M."/>
            <person name="Brambilla E."/>
            <person name="Klenk H.-P."/>
            <person name="Eisen J.A."/>
        </authorList>
    </citation>
    <scope>NUCLEOTIDE SEQUENCE [LARGE SCALE GENOMIC DNA]</scope>
    <source>
        <strain evidence="1 2">DSM 5069</strain>
    </source>
</reference>
<keyword evidence="1" id="KW-0224">Dipeptidase</keyword>
<dbReference type="InterPro" id="IPR032466">
    <property type="entry name" value="Metal_Hydrolase"/>
</dbReference>
<protein>
    <submittedName>
        <fullName evidence="1">Membrane dipeptidase</fullName>
        <ecNumber evidence="1">3.4.13.19</ecNumber>
    </submittedName>
</protein>
<dbReference type="EC" id="3.4.13.19" evidence="1"/>
<dbReference type="GO" id="GO:0006508">
    <property type="term" value="P:proteolysis"/>
    <property type="evidence" value="ECO:0007669"/>
    <property type="project" value="InterPro"/>
</dbReference>
<name>F7YV36_9THEM</name>
<evidence type="ECO:0000313" key="1">
    <source>
        <dbReference type="EMBL" id="AEH50330.1"/>
    </source>
</evidence>
<dbReference type="STRING" id="688269.Theth_0230"/>